<sequence length="74" mass="8234">MTSGFTFRSRLMLGTYFPEIALKLVKWTEALTMFIVVAQVDNAVCFRLPANDTDDNAALVFKPSVELAHLVNPS</sequence>
<name>A0ABX3UV83_9GAMM</name>
<gene>
    <name evidence="1" type="ORF">HA46_05445</name>
</gene>
<reference evidence="1 2" key="1">
    <citation type="journal article" date="2017" name="Antonie Van Leeuwenhoek">
        <title>Phylogenomic resolution of the bacterial genus Pantoea and its relationship with Erwinia and Tatumella.</title>
        <authorList>
            <person name="Palmer M."/>
            <person name="Steenkamp E.T."/>
            <person name="Coetzee M.P."/>
            <person name="Chan W.Y."/>
            <person name="van Zyl E."/>
            <person name="De Maayer P."/>
            <person name="Coutinho T.A."/>
            <person name="Blom J."/>
            <person name="Smits T.H."/>
            <person name="Duffy B."/>
            <person name="Venter S.N."/>
        </authorList>
    </citation>
    <scope>NUCLEOTIDE SEQUENCE [LARGE SCALE GENOMIC DNA]</scope>
    <source>
        <strain evidence="1 2">LMG 5345</strain>
    </source>
</reference>
<evidence type="ECO:0000313" key="1">
    <source>
        <dbReference type="EMBL" id="ORN01644.1"/>
    </source>
</evidence>
<organism evidence="1 2">
    <name type="scientific">Pantoea septica</name>
    <dbReference type="NCBI Taxonomy" id="472695"/>
    <lineage>
        <taxon>Bacteria</taxon>
        <taxon>Pseudomonadati</taxon>
        <taxon>Pseudomonadota</taxon>
        <taxon>Gammaproteobacteria</taxon>
        <taxon>Enterobacterales</taxon>
        <taxon>Erwiniaceae</taxon>
        <taxon>Pantoea</taxon>
    </lineage>
</organism>
<dbReference type="Proteomes" id="UP000193785">
    <property type="component" value="Unassembled WGS sequence"/>
</dbReference>
<keyword evidence="2" id="KW-1185">Reference proteome</keyword>
<proteinExistence type="predicted"/>
<evidence type="ECO:0000313" key="2">
    <source>
        <dbReference type="Proteomes" id="UP000193785"/>
    </source>
</evidence>
<accession>A0ABX3UV83</accession>
<comment type="caution">
    <text evidence="1">The sequence shown here is derived from an EMBL/GenBank/DDBJ whole genome shotgun (WGS) entry which is preliminary data.</text>
</comment>
<dbReference type="EMBL" id="MLJJ01000007">
    <property type="protein sequence ID" value="ORN01644.1"/>
    <property type="molecule type" value="Genomic_DNA"/>
</dbReference>
<protein>
    <submittedName>
        <fullName evidence="1">Uncharacterized protein</fullName>
    </submittedName>
</protein>